<dbReference type="InterPro" id="IPR051912">
    <property type="entry name" value="Alkylbase_DNA_Glycosylase/TA"/>
</dbReference>
<accession>A0ABT9W133</accession>
<dbReference type="Gene3D" id="1.10.340.30">
    <property type="entry name" value="Hypothetical protein, domain 2"/>
    <property type="match status" value="1"/>
</dbReference>
<dbReference type="InterPro" id="IPR011257">
    <property type="entry name" value="DNA_glycosylase"/>
</dbReference>
<gene>
    <name evidence="6" type="ORF">J2S11_002877</name>
</gene>
<evidence type="ECO:0000256" key="4">
    <source>
        <dbReference type="ARBA" id="ARBA00023204"/>
    </source>
</evidence>
<keyword evidence="7" id="KW-1185">Reference proteome</keyword>
<evidence type="ECO:0000259" key="5">
    <source>
        <dbReference type="SMART" id="SM00478"/>
    </source>
</evidence>
<dbReference type="SUPFAM" id="SSF48150">
    <property type="entry name" value="DNA-glycosylase"/>
    <property type="match status" value="1"/>
</dbReference>
<dbReference type="PANTHER" id="PTHR43003">
    <property type="entry name" value="DNA-3-METHYLADENINE GLYCOSYLASE"/>
    <property type="match status" value="1"/>
</dbReference>
<dbReference type="CDD" id="cd00056">
    <property type="entry name" value="ENDO3c"/>
    <property type="match status" value="1"/>
</dbReference>
<dbReference type="EC" id="3.2.2.21" evidence="2"/>
<protein>
    <recommendedName>
        <fullName evidence="2">DNA-3-methyladenine glycosylase II</fullName>
        <ecNumber evidence="2">3.2.2.21</ecNumber>
    </recommendedName>
</protein>
<dbReference type="EMBL" id="JAUSTY010000012">
    <property type="protein sequence ID" value="MDQ0166960.1"/>
    <property type="molecule type" value="Genomic_DNA"/>
</dbReference>
<reference evidence="6 7" key="1">
    <citation type="submission" date="2023-07" db="EMBL/GenBank/DDBJ databases">
        <title>Genomic Encyclopedia of Type Strains, Phase IV (KMG-IV): sequencing the most valuable type-strain genomes for metagenomic binning, comparative biology and taxonomic classification.</title>
        <authorList>
            <person name="Goeker M."/>
        </authorList>
    </citation>
    <scope>NUCLEOTIDE SEQUENCE [LARGE SCALE GENOMIC DNA]</scope>
    <source>
        <strain evidence="6 7">DSM 12751</strain>
    </source>
</reference>
<feature type="domain" description="HhH-GPD" evidence="5">
    <location>
        <begin position="148"/>
        <end position="311"/>
    </location>
</feature>
<keyword evidence="4" id="KW-0234">DNA repair</keyword>
<keyword evidence="3" id="KW-0227">DNA damage</keyword>
<dbReference type="RefSeq" id="WP_307395595.1">
    <property type="nucleotide sequence ID" value="NZ_BAAADK010000030.1"/>
</dbReference>
<proteinExistence type="predicted"/>
<dbReference type="Pfam" id="PF00730">
    <property type="entry name" value="HhH-GPD"/>
    <property type="match status" value="1"/>
</dbReference>
<evidence type="ECO:0000313" key="6">
    <source>
        <dbReference type="EMBL" id="MDQ0166960.1"/>
    </source>
</evidence>
<name>A0ABT9W133_9BACI</name>
<dbReference type="PANTHER" id="PTHR43003:SF5">
    <property type="entry name" value="DNA-3-METHYLADENINE GLYCOSYLASE"/>
    <property type="match status" value="1"/>
</dbReference>
<dbReference type="Gene3D" id="1.10.1670.40">
    <property type="match status" value="1"/>
</dbReference>
<comment type="catalytic activity">
    <reaction evidence="1">
        <text>Hydrolysis of alkylated DNA, releasing 3-methyladenine, 3-methylguanine, 7-methylguanine and 7-methyladenine.</text>
        <dbReference type="EC" id="3.2.2.21"/>
    </reaction>
</comment>
<keyword evidence="6" id="KW-0326">Glycosidase</keyword>
<sequence>MNKSTLENKGFEVFPRAPYDMEKVMLKNGADPHFVLDWEKKKLTFPMRVKERAEEKNWKKTVVSITSLGTVDKPKLFVEIKGEPLSKPGLNWLAQHLTFQFQWESDVLERFYEDMQGNSKLYNVLQEHRGLPLVLDEGIYEGLIKTIIHQQLNLKFAQQLVVSLAHEFGEKLEVDGRDYYFIPTPSQLATVPVEILRTKKFSQRKAEYITGIAQKVSSGELNFDELSSLSNEAFIQQLSKERGIGVWTAECILLYSLARPDLFPAGDLGIRNAVQRLEGLAERQTIEECRLWAKPYERWGSYLSIYLWESLGNNRLKAEEM</sequence>
<evidence type="ECO:0000313" key="7">
    <source>
        <dbReference type="Proteomes" id="UP001235840"/>
    </source>
</evidence>
<comment type="caution">
    <text evidence="6">The sequence shown here is derived from an EMBL/GenBank/DDBJ whole genome shotgun (WGS) entry which is preliminary data.</text>
</comment>
<evidence type="ECO:0000256" key="2">
    <source>
        <dbReference type="ARBA" id="ARBA00012000"/>
    </source>
</evidence>
<evidence type="ECO:0000256" key="3">
    <source>
        <dbReference type="ARBA" id="ARBA00022763"/>
    </source>
</evidence>
<dbReference type="SMART" id="SM00478">
    <property type="entry name" value="ENDO3c"/>
    <property type="match status" value="1"/>
</dbReference>
<organism evidence="6 7">
    <name type="scientific">Caldalkalibacillus horti</name>
    <dbReference type="NCBI Taxonomy" id="77523"/>
    <lineage>
        <taxon>Bacteria</taxon>
        <taxon>Bacillati</taxon>
        <taxon>Bacillota</taxon>
        <taxon>Bacilli</taxon>
        <taxon>Bacillales</taxon>
        <taxon>Bacillaceae</taxon>
        <taxon>Caldalkalibacillus</taxon>
    </lineage>
</organism>
<keyword evidence="6" id="KW-0378">Hydrolase</keyword>
<dbReference type="InterPro" id="IPR003265">
    <property type="entry name" value="HhH-GPD_domain"/>
</dbReference>
<dbReference type="Proteomes" id="UP001235840">
    <property type="component" value="Unassembled WGS sequence"/>
</dbReference>
<evidence type="ECO:0000256" key="1">
    <source>
        <dbReference type="ARBA" id="ARBA00000086"/>
    </source>
</evidence>
<dbReference type="GO" id="GO:0003905">
    <property type="term" value="F:alkylbase DNA N-glycosylase activity"/>
    <property type="evidence" value="ECO:0007669"/>
    <property type="project" value="UniProtKB-EC"/>
</dbReference>